<dbReference type="VEuPathDB" id="CryptoDB:Vbra_2360"/>
<dbReference type="AlphaFoldDB" id="A0A0G4GNU3"/>
<dbReference type="CDD" id="cd00105">
    <property type="entry name" value="KH-I"/>
    <property type="match status" value="1"/>
</dbReference>
<evidence type="ECO:0000313" key="6">
    <source>
        <dbReference type="Proteomes" id="UP000041254"/>
    </source>
</evidence>
<organism evidence="5 6">
    <name type="scientific">Vitrella brassicaformis (strain CCMP3155)</name>
    <dbReference type="NCBI Taxonomy" id="1169540"/>
    <lineage>
        <taxon>Eukaryota</taxon>
        <taxon>Sar</taxon>
        <taxon>Alveolata</taxon>
        <taxon>Colpodellida</taxon>
        <taxon>Vitrellaceae</taxon>
        <taxon>Vitrella</taxon>
    </lineage>
</organism>
<accession>A0A0G4GNU3</accession>
<dbReference type="Proteomes" id="UP000041254">
    <property type="component" value="Unassembled WGS sequence"/>
</dbReference>
<keyword evidence="2" id="KW-0694">RNA-binding</keyword>
<dbReference type="InParanoid" id="A0A0G4GNU3"/>
<evidence type="ECO:0000256" key="3">
    <source>
        <dbReference type="SAM" id="MobiDB-lite"/>
    </source>
</evidence>
<feature type="compositionally biased region" description="Polar residues" evidence="3">
    <location>
        <begin position="12"/>
        <end position="29"/>
    </location>
</feature>
<evidence type="ECO:0000256" key="1">
    <source>
        <dbReference type="ARBA" id="ARBA00022737"/>
    </source>
</evidence>
<evidence type="ECO:0000256" key="2">
    <source>
        <dbReference type="PROSITE-ProRule" id="PRU00117"/>
    </source>
</evidence>
<evidence type="ECO:0000259" key="4">
    <source>
        <dbReference type="SMART" id="SM00322"/>
    </source>
</evidence>
<dbReference type="PROSITE" id="PS50084">
    <property type="entry name" value="KH_TYPE_1"/>
    <property type="match status" value="3"/>
</dbReference>
<dbReference type="SMART" id="SM00322">
    <property type="entry name" value="KH"/>
    <property type="match status" value="3"/>
</dbReference>
<feature type="compositionally biased region" description="Pro residues" evidence="3">
    <location>
        <begin position="1"/>
        <end position="11"/>
    </location>
</feature>
<gene>
    <name evidence="5" type="ORF">Vbra_2360</name>
</gene>
<dbReference type="EMBL" id="CDMY01000738">
    <property type="protein sequence ID" value="CEM31952.1"/>
    <property type="molecule type" value="Genomic_DNA"/>
</dbReference>
<sequence length="492" mass="51759">MSTGPLGPPTAFPSQSPPGQAIPTSHGVSMQHQNMQQGVGGGVPTAGSVGAVGAAVAGGAPHKQGKAAIAHGPCYMKLLVDNFVAGSIIGQRGSVIAMMERDCGVIMKLSPTNVYFPGTQDRIVVMGGRMDALHRALREILKKVQESAAINGPALPHEGRGPRPILCQMVVPETTISAVIGRGGEKLKALQARTQAKVHVANKGPALGGPSAVALSERIISVNGPQDAVYEAIAHIAESIQGDPSLKEYLDVNYEGLAGARGPYGDDSRPTSLPHNISYEIYQQSCEIDMKIPDLLVGAVIGKGGSSLQDITNTSGAKIQISQKGDYYEGTRDRKVTLQGSVTSVHTAHVLLLQRITEAESANLRSPHSSVDPSLVPPNTDVPSQTTTVRLPTYPQTPPPPAISAPQQAPSSESASVLPSAQPQGGFSFAQYARARPFPAYNATNAFYPAHIGWDAYTMGQLGPAGQTTQMQQQRQQGQQQQSQQQQGLGRY</sequence>
<dbReference type="OMA" id="SIAKEPH"/>
<dbReference type="GO" id="GO:0003723">
    <property type="term" value="F:RNA binding"/>
    <property type="evidence" value="ECO:0007669"/>
    <property type="project" value="UniProtKB-UniRule"/>
</dbReference>
<feature type="compositionally biased region" description="Polar residues" evidence="3">
    <location>
        <begin position="381"/>
        <end position="390"/>
    </location>
</feature>
<feature type="domain" description="K Homology" evidence="4">
    <location>
        <begin position="284"/>
        <end position="357"/>
    </location>
</feature>
<feature type="region of interest" description="Disordered" evidence="3">
    <location>
        <begin position="363"/>
        <end position="422"/>
    </location>
</feature>
<dbReference type="Pfam" id="PF00013">
    <property type="entry name" value="KH_1"/>
    <property type="match status" value="3"/>
</dbReference>
<dbReference type="InterPro" id="IPR004087">
    <property type="entry name" value="KH_dom"/>
</dbReference>
<name>A0A0G4GNU3_VITBC</name>
<reference evidence="5 6" key="1">
    <citation type="submission" date="2014-11" db="EMBL/GenBank/DDBJ databases">
        <authorList>
            <person name="Zhu J."/>
            <person name="Qi W."/>
            <person name="Song R."/>
        </authorList>
    </citation>
    <scope>NUCLEOTIDE SEQUENCE [LARGE SCALE GENOMIC DNA]</scope>
</reference>
<feature type="compositionally biased region" description="Polar residues" evidence="3">
    <location>
        <begin position="363"/>
        <end position="372"/>
    </location>
</feature>
<dbReference type="PhylomeDB" id="A0A0G4GNU3"/>
<dbReference type="InterPro" id="IPR036612">
    <property type="entry name" value="KH_dom_type_1_sf"/>
</dbReference>
<dbReference type="FunCoup" id="A0A0G4GNU3">
    <property type="interactions" value="107"/>
</dbReference>
<dbReference type="PANTHER" id="PTHR10288">
    <property type="entry name" value="KH DOMAIN CONTAINING RNA BINDING PROTEIN"/>
    <property type="match status" value="1"/>
</dbReference>
<dbReference type="OrthoDB" id="441329at2759"/>
<feature type="compositionally biased region" description="Low complexity" evidence="3">
    <location>
        <begin position="404"/>
        <end position="416"/>
    </location>
</feature>
<protein>
    <recommendedName>
        <fullName evidence="4">K Homology domain-containing protein</fullName>
    </recommendedName>
</protein>
<dbReference type="Gene3D" id="3.30.1370.10">
    <property type="entry name" value="K Homology domain, type 1"/>
    <property type="match status" value="3"/>
</dbReference>
<feature type="domain" description="K Homology" evidence="4">
    <location>
        <begin position="163"/>
        <end position="241"/>
    </location>
</feature>
<feature type="region of interest" description="Disordered" evidence="3">
    <location>
        <begin position="1"/>
        <end position="29"/>
    </location>
</feature>
<dbReference type="InterPro" id="IPR004088">
    <property type="entry name" value="KH_dom_type_1"/>
</dbReference>
<feature type="region of interest" description="Disordered" evidence="3">
    <location>
        <begin position="465"/>
        <end position="492"/>
    </location>
</feature>
<proteinExistence type="predicted"/>
<feature type="domain" description="K Homology" evidence="4">
    <location>
        <begin position="72"/>
        <end position="145"/>
    </location>
</feature>
<dbReference type="SUPFAM" id="SSF54791">
    <property type="entry name" value="Eukaryotic type KH-domain (KH-domain type I)"/>
    <property type="match status" value="3"/>
</dbReference>
<feature type="compositionally biased region" description="Low complexity" evidence="3">
    <location>
        <begin position="466"/>
        <end position="492"/>
    </location>
</feature>
<keyword evidence="1" id="KW-0677">Repeat</keyword>
<keyword evidence="6" id="KW-1185">Reference proteome</keyword>
<evidence type="ECO:0000313" key="5">
    <source>
        <dbReference type="EMBL" id="CEM31952.1"/>
    </source>
</evidence>